<dbReference type="EMBL" id="FTOF01000008">
    <property type="protein sequence ID" value="SIS48716.1"/>
    <property type="molecule type" value="Genomic_DNA"/>
</dbReference>
<dbReference type="STRING" id="1161099.SAMN05444817_1084"/>
<protein>
    <submittedName>
        <fullName evidence="1">Uncharacterized protein</fullName>
    </submittedName>
</protein>
<evidence type="ECO:0000313" key="2">
    <source>
        <dbReference type="Proteomes" id="UP000186292"/>
    </source>
</evidence>
<dbReference type="Proteomes" id="UP000186292">
    <property type="component" value="Unassembled WGS sequence"/>
</dbReference>
<proteinExistence type="predicted"/>
<sequence length="48" mass="5213">MNLDAIVSQLTDFFSQGIGKTIADVLWAIYTALFPANAEAAFPIEIPK</sequence>
<keyword evidence="2" id="KW-1185">Reference proteome</keyword>
<organism evidence="1 2">
    <name type="scientific">Corynebacterium appendicis CIP 107643</name>
    <dbReference type="NCBI Taxonomy" id="1161099"/>
    <lineage>
        <taxon>Bacteria</taxon>
        <taxon>Bacillati</taxon>
        <taxon>Actinomycetota</taxon>
        <taxon>Actinomycetes</taxon>
        <taxon>Mycobacteriales</taxon>
        <taxon>Corynebacteriaceae</taxon>
        <taxon>Corynebacterium</taxon>
    </lineage>
</organism>
<gene>
    <name evidence="1" type="ORF">SAMN05444817_1084</name>
</gene>
<accession>A0A1N7JHI5</accession>
<dbReference type="RefSeq" id="WP_200803285.1">
    <property type="nucleotide sequence ID" value="NZ_CP046976.1"/>
</dbReference>
<evidence type="ECO:0000313" key="1">
    <source>
        <dbReference type="EMBL" id="SIS48716.1"/>
    </source>
</evidence>
<name>A0A1N7JHI5_9CORY</name>
<reference evidence="2" key="1">
    <citation type="submission" date="2017-01" db="EMBL/GenBank/DDBJ databases">
        <authorList>
            <person name="Varghese N."/>
            <person name="Submissions S."/>
        </authorList>
    </citation>
    <scope>NUCLEOTIDE SEQUENCE [LARGE SCALE GENOMIC DNA]</scope>
    <source>
        <strain evidence="2">DSM 44531</strain>
    </source>
</reference>
<dbReference type="AlphaFoldDB" id="A0A1N7JHI5"/>